<dbReference type="InterPro" id="IPR001680">
    <property type="entry name" value="WD40_rpt"/>
</dbReference>
<dbReference type="PROSITE" id="PS50082">
    <property type="entry name" value="WD_REPEATS_2"/>
    <property type="match status" value="3"/>
</dbReference>
<organism evidence="5 6">
    <name type="scientific">Ectocarpus siliculosus</name>
    <name type="common">Brown alga</name>
    <name type="synonym">Conferva siliculosa</name>
    <dbReference type="NCBI Taxonomy" id="2880"/>
    <lineage>
        <taxon>Eukaryota</taxon>
        <taxon>Sar</taxon>
        <taxon>Stramenopiles</taxon>
        <taxon>Ochrophyta</taxon>
        <taxon>PX clade</taxon>
        <taxon>Phaeophyceae</taxon>
        <taxon>Ectocarpales</taxon>
        <taxon>Ectocarpaceae</taxon>
        <taxon>Ectocarpus</taxon>
    </lineage>
</organism>
<dbReference type="Pfam" id="PF00400">
    <property type="entry name" value="WD40"/>
    <property type="match status" value="2"/>
</dbReference>
<dbReference type="PANTHER" id="PTHR22847:SF637">
    <property type="entry name" value="WD REPEAT DOMAIN 5B"/>
    <property type="match status" value="1"/>
</dbReference>
<keyword evidence="2" id="KW-0677">Repeat</keyword>
<dbReference type="eggNOG" id="KOG0288">
    <property type="taxonomic scope" value="Eukaryota"/>
</dbReference>
<dbReference type="InParanoid" id="D8LL04"/>
<dbReference type="GO" id="GO:1990234">
    <property type="term" value="C:transferase complex"/>
    <property type="evidence" value="ECO:0007669"/>
    <property type="project" value="UniProtKB-ARBA"/>
</dbReference>
<keyword evidence="1 3" id="KW-0853">WD repeat</keyword>
<accession>D8LL04</accession>
<dbReference type="PROSITE" id="PS50294">
    <property type="entry name" value="WD_REPEATS_REGION"/>
    <property type="match status" value="2"/>
</dbReference>
<protein>
    <submittedName>
        <fullName evidence="5">Uncharacterized protein</fullName>
    </submittedName>
</protein>
<dbReference type="Gene3D" id="2.130.10.10">
    <property type="entry name" value="YVTN repeat-like/Quinoprotein amine dehydrogenase"/>
    <property type="match status" value="2"/>
</dbReference>
<dbReference type="InterPro" id="IPR015943">
    <property type="entry name" value="WD40/YVTN_repeat-like_dom_sf"/>
</dbReference>
<feature type="repeat" description="WD" evidence="3">
    <location>
        <begin position="251"/>
        <end position="292"/>
    </location>
</feature>
<dbReference type="InterPro" id="IPR020472">
    <property type="entry name" value="WD40_PAC1"/>
</dbReference>
<dbReference type="AlphaFoldDB" id="D8LL04"/>
<dbReference type="SUPFAM" id="SSF50978">
    <property type="entry name" value="WD40 repeat-like"/>
    <property type="match status" value="1"/>
</dbReference>
<keyword evidence="6" id="KW-1185">Reference proteome</keyword>
<evidence type="ECO:0000256" key="1">
    <source>
        <dbReference type="ARBA" id="ARBA00022574"/>
    </source>
</evidence>
<gene>
    <name evidence="5" type="ORF">Esi_0031_0152</name>
</gene>
<feature type="region of interest" description="Disordered" evidence="4">
    <location>
        <begin position="161"/>
        <end position="242"/>
    </location>
</feature>
<feature type="repeat" description="WD" evidence="3">
    <location>
        <begin position="407"/>
        <end position="429"/>
    </location>
</feature>
<dbReference type="SMART" id="SM00320">
    <property type="entry name" value="WD40"/>
    <property type="match status" value="5"/>
</dbReference>
<evidence type="ECO:0000313" key="6">
    <source>
        <dbReference type="Proteomes" id="UP000002630"/>
    </source>
</evidence>
<dbReference type="OrthoDB" id="538223at2759"/>
<dbReference type="Proteomes" id="UP000002630">
    <property type="component" value="Unassembled WGS sequence"/>
</dbReference>
<dbReference type="CDD" id="cd00200">
    <property type="entry name" value="WD40"/>
    <property type="match status" value="1"/>
</dbReference>
<sequence length="477" mass="52036">MASLVRKGDSTAADSRHKGLLRSLASKLARRNLEESVPFKDVFLAHQGLLHINEKLTQQMLQQDKDIIILRHKLTEGLSQGESSEALRRMQDELQRLQVQVSDKYRSSAESASEQLRLMKEAQLLQDQLKHSNERMLEEMNKMNEENSTLRQDKKDLAAKLQQQEKGIQDTTTAAQARRRATSGVMGGDNERPEAGTAPAWLSQEQQVGDDPSQQPQGEGDMPASSWASGLRKKNAGPASTGLPSRCFQAIEAHSSGVNGVVFEKGGVLLATAGDDSYVKVWDPGSGRQRAALKGAAHKGMAAMITVDIHGDLVCGGASDGSCTVWSLRTSREQARLTGHQQKVCAVSFCDTGQRLVTGSQDCSIKVWDLHRGQWNAMTTAMRATSKCNAVDVSHSWKDSKGTNAVVVSGHMDGAVRLWDMRSGSCAHQLKGLHTDHVTSVRFAPGRANLLLTNSKDSSLKVRRSVKCCSGIAWRTT</sequence>
<proteinExistence type="predicted"/>
<dbReference type="PANTHER" id="PTHR22847">
    <property type="entry name" value="WD40 REPEAT PROTEIN"/>
    <property type="match status" value="1"/>
</dbReference>
<reference evidence="5 6" key="1">
    <citation type="journal article" date="2010" name="Nature">
        <title>The Ectocarpus genome and the independent evolution of multicellularity in brown algae.</title>
        <authorList>
            <person name="Cock J.M."/>
            <person name="Sterck L."/>
            <person name="Rouze P."/>
            <person name="Scornet D."/>
            <person name="Allen A.E."/>
            <person name="Amoutzias G."/>
            <person name="Anthouard V."/>
            <person name="Artiguenave F."/>
            <person name="Aury J.M."/>
            <person name="Badger J.H."/>
            <person name="Beszteri B."/>
            <person name="Billiau K."/>
            <person name="Bonnet E."/>
            <person name="Bothwell J.H."/>
            <person name="Bowler C."/>
            <person name="Boyen C."/>
            <person name="Brownlee C."/>
            <person name="Carrano C.J."/>
            <person name="Charrier B."/>
            <person name="Cho G.Y."/>
            <person name="Coelho S.M."/>
            <person name="Collen J."/>
            <person name="Corre E."/>
            <person name="Da Silva C."/>
            <person name="Delage L."/>
            <person name="Delaroque N."/>
            <person name="Dittami S.M."/>
            <person name="Doulbeau S."/>
            <person name="Elias M."/>
            <person name="Farnham G."/>
            <person name="Gachon C.M."/>
            <person name="Gschloessl B."/>
            <person name="Heesch S."/>
            <person name="Jabbari K."/>
            <person name="Jubin C."/>
            <person name="Kawai H."/>
            <person name="Kimura K."/>
            <person name="Kloareg B."/>
            <person name="Kupper F.C."/>
            <person name="Lang D."/>
            <person name="Le Bail A."/>
            <person name="Leblanc C."/>
            <person name="Lerouge P."/>
            <person name="Lohr M."/>
            <person name="Lopez P.J."/>
            <person name="Martens C."/>
            <person name="Maumus F."/>
            <person name="Michel G."/>
            <person name="Miranda-Saavedra D."/>
            <person name="Morales J."/>
            <person name="Moreau H."/>
            <person name="Motomura T."/>
            <person name="Nagasato C."/>
            <person name="Napoli C.A."/>
            <person name="Nelson D.R."/>
            <person name="Nyvall-Collen P."/>
            <person name="Peters A.F."/>
            <person name="Pommier C."/>
            <person name="Potin P."/>
            <person name="Poulain J."/>
            <person name="Quesneville H."/>
            <person name="Read B."/>
            <person name="Rensing S.A."/>
            <person name="Ritter A."/>
            <person name="Rousvoal S."/>
            <person name="Samanta M."/>
            <person name="Samson G."/>
            <person name="Schroeder D.C."/>
            <person name="Segurens B."/>
            <person name="Strittmatter M."/>
            <person name="Tonon T."/>
            <person name="Tregear J.W."/>
            <person name="Valentin K."/>
            <person name="von Dassow P."/>
            <person name="Yamagishi T."/>
            <person name="Van de Peer Y."/>
            <person name="Wincker P."/>
        </authorList>
    </citation>
    <scope>NUCLEOTIDE SEQUENCE [LARGE SCALE GENOMIC DNA]</scope>
    <source>
        <strain evidence="6">Ec32 / CCAP1310/4</strain>
    </source>
</reference>
<evidence type="ECO:0000256" key="2">
    <source>
        <dbReference type="ARBA" id="ARBA00022737"/>
    </source>
</evidence>
<dbReference type="PROSITE" id="PS00678">
    <property type="entry name" value="WD_REPEATS_1"/>
    <property type="match status" value="1"/>
</dbReference>
<dbReference type="InterPro" id="IPR019775">
    <property type="entry name" value="WD40_repeat_CS"/>
</dbReference>
<dbReference type="InterPro" id="IPR036322">
    <property type="entry name" value="WD40_repeat_dom_sf"/>
</dbReference>
<feature type="compositionally biased region" description="Polar residues" evidence="4">
    <location>
        <begin position="203"/>
        <end position="217"/>
    </location>
</feature>
<dbReference type="STRING" id="2880.D8LL04"/>
<dbReference type="EMBL" id="FN649760">
    <property type="protein sequence ID" value="CBN80137.1"/>
    <property type="molecule type" value="Genomic_DNA"/>
</dbReference>
<evidence type="ECO:0000313" key="5">
    <source>
        <dbReference type="EMBL" id="CBN80137.1"/>
    </source>
</evidence>
<dbReference type="PRINTS" id="PR00320">
    <property type="entry name" value="GPROTEINBRPT"/>
</dbReference>
<feature type="repeat" description="WD" evidence="3">
    <location>
        <begin position="337"/>
        <end position="378"/>
    </location>
</feature>
<feature type="compositionally biased region" description="Polar residues" evidence="4">
    <location>
        <begin position="161"/>
        <end position="170"/>
    </location>
</feature>
<evidence type="ECO:0000256" key="4">
    <source>
        <dbReference type="SAM" id="MobiDB-lite"/>
    </source>
</evidence>
<name>D8LL04_ECTSI</name>
<evidence type="ECO:0000256" key="3">
    <source>
        <dbReference type="PROSITE-ProRule" id="PRU00221"/>
    </source>
</evidence>